<dbReference type="Pfam" id="PF00375">
    <property type="entry name" value="SDF"/>
    <property type="match status" value="1"/>
</dbReference>
<feature type="transmembrane region" description="Helical" evidence="6">
    <location>
        <begin position="396"/>
        <end position="413"/>
    </location>
</feature>
<dbReference type="Gene3D" id="1.10.3860.10">
    <property type="entry name" value="Sodium:dicarboxylate symporter"/>
    <property type="match status" value="1"/>
</dbReference>
<name>A0A8H3ZND2_9PEZI</name>
<feature type="transmembrane region" description="Helical" evidence="6">
    <location>
        <begin position="289"/>
        <end position="311"/>
    </location>
</feature>
<dbReference type="Proteomes" id="UP000434172">
    <property type="component" value="Unassembled WGS sequence"/>
</dbReference>
<dbReference type="PRINTS" id="PR00173">
    <property type="entry name" value="EDTRNSPORT"/>
</dbReference>
<feature type="transmembrane region" description="Helical" evidence="6">
    <location>
        <begin position="96"/>
        <end position="117"/>
    </location>
</feature>
<dbReference type="OrthoDB" id="5877963at2759"/>
<dbReference type="GO" id="GO:0015175">
    <property type="term" value="F:neutral L-amino acid transmembrane transporter activity"/>
    <property type="evidence" value="ECO:0007669"/>
    <property type="project" value="TreeGrafter"/>
</dbReference>
<dbReference type="GO" id="GO:0005886">
    <property type="term" value="C:plasma membrane"/>
    <property type="evidence" value="ECO:0007669"/>
    <property type="project" value="TreeGrafter"/>
</dbReference>
<feature type="transmembrane region" description="Helical" evidence="6">
    <location>
        <begin position="359"/>
        <end position="384"/>
    </location>
</feature>
<dbReference type="GO" id="GO:0015501">
    <property type="term" value="F:glutamate:sodium symporter activity"/>
    <property type="evidence" value="ECO:0007669"/>
    <property type="project" value="TreeGrafter"/>
</dbReference>
<dbReference type="SUPFAM" id="SSF118215">
    <property type="entry name" value="Proton glutamate symport protein"/>
    <property type="match status" value="1"/>
</dbReference>
<feature type="region of interest" description="Disordered" evidence="7">
    <location>
        <begin position="472"/>
        <end position="492"/>
    </location>
</feature>
<dbReference type="PANTHER" id="PTHR11958:SF63">
    <property type="entry name" value="AMINO ACID TRANSPORTER"/>
    <property type="match status" value="1"/>
</dbReference>
<feature type="compositionally biased region" description="Basic and acidic residues" evidence="7">
    <location>
        <begin position="483"/>
        <end position="492"/>
    </location>
</feature>
<dbReference type="InterPro" id="IPR036458">
    <property type="entry name" value="Na:dicarbo_symporter_sf"/>
</dbReference>
<evidence type="ECO:0000256" key="7">
    <source>
        <dbReference type="SAM" id="MobiDB-lite"/>
    </source>
</evidence>
<keyword evidence="6" id="KW-0769">Symport</keyword>
<feature type="region of interest" description="Disordered" evidence="7">
    <location>
        <begin position="1"/>
        <end position="41"/>
    </location>
</feature>
<feature type="transmembrane region" description="Helical" evidence="6">
    <location>
        <begin position="248"/>
        <end position="269"/>
    </location>
</feature>
<evidence type="ECO:0000256" key="3">
    <source>
        <dbReference type="ARBA" id="ARBA00022692"/>
    </source>
</evidence>
<evidence type="ECO:0000256" key="2">
    <source>
        <dbReference type="ARBA" id="ARBA00022448"/>
    </source>
</evidence>
<proteinExistence type="inferred from homology"/>
<keyword evidence="5 6" id="KW-0472">Membrane</keyword>
<evidence type="ECO:0000313" key="9">
    <source>
        <dbReference type="Proteomes" id="UP000434172"/>
    </source>
</evidence>
<dbReference type="InterPro" id="IPR001991">
    <property type="entry name" value="Na-dicarboxylate_symporter"/>
</dbReference>
<keyword evidence="4 6" id="KW-1133">Transmembrane helix</keyword>
<feature type="compositionally biased region" description="Polar residues" evidence="7">
    <location>
        <begin position="22"/>
        <end position="38"/>
    </location>
</feature>
<dbReference type="InterPro" id="IPR050746">
    <property type="entry name" value="DAACS"/>
</dbReference>
<feature type="transmembrane region" description="Helical" evidence="6">
    <location>
        <begin position="419"/>
        <end position="446"/>
    </location>
</feature>
<protein>
    <recommendedName>
        <fullName evidence="6">Amino acid transporter</fullName>
    </recommendedName>
</protein>
<dbReference type="EMBL" id="WOWK01000031">
    <property type="protein sequence ID" value="KAF0326349.1"/>
    <property type="molecule type" value="Genomic_DNA"/>
</dbReference>
<keyword evidence="9" id="KW-1185">Reference proteome</keyword>
<evidence type="ECO:0000256" key="6">
    <source>
        <dbReference type="RuleBase" id="RU361216"/>
    </source>
</evidence>
<dbReference type="AlphaFoldDB" id="A0A8H3ZND2"/>
<accession>A0A8H3ZND2</accession>
<comment type="similarity">
    <text evidence="6">Belongs to the dicarboxylate/amino acid:cation symporter (DAACS) (TC 2.A.23) family.</text>
</comment>
<keyword evidence="2 6" id="KW-0813">Transport</keyword>
<keyword evidence="3 6" id="KW-0812">Transmembrane</keyword>
<evidence type="ECO:0000256" key="4">
    <source>
        <dbReference type="ARBA" id="ARBA00022989"/>
    </source>
</evidence>
<comment type="caution">
    <text evidence="8">The sequence shown here is derived from an EMBL/GenBank/DDBJ whole genome shotgun (WGS) entry which is preliminary data.</text>
</comment>
<sequence length="492" mass="52966">MYPNLHTEMEKTEMGTADKSVPENSSMDQVQQQTSVASGESVHKKNPWWHPVVEPGSAVQIIIAAAIAVGIGLGVKTAHPNIPSAATTILIIPGNLWLRALKAVVLPLIVTAMILAVQKLKEISHGGAKLAKWTIGYYVITTIVAIVHSIIMTSQVWARLMTVASAESINVDGMSDKDKESFENNQEQDIPATVTELFNSLIPANVVNALASDHLLAVLVTAVVVGYLLDDRGGKSSILKACREIETLIMIIITFLIKLAPIGVFFLILPNMFKLDINDIGVNLGVLMGGAIGSMFMHLFIVLPLIFFAFTRQNPYKLWISCSPAWLTAWGTASSAATLSVTMKCTRETLKVPNTITKFAVPLGCLVNMDGTAIYFPIVVVFLAQTQGHVLNAADYIIILLLSTLASIGTTPIPSSSLVLTVMISSSVGIPPSGMFGVVVAVDWLIDRFRTATNVSGDLFAAVIVQKMTGITDPEDGSEDEVTEVRQNDERV</sequence>
<dbReference type="PANTHER" id="PTHR11958">
    <property type="entry name" value="SODIUM/DICARBOXYLATE SYMPORTER-RELATED"/>
    <property type="match status" value="1"/>
</dbReference>
<evidence type="ECO:0000256" key="5">
    <source>
        <dbReference type="ARBA" id="ARBA00023136"/>
    </source>
</evidence>
<feature type="transmembrane region" description="Helical" evidence="6">
    <location>
        <begin position="137"/>
        <end position="158"/>
    </location>
</feature>
<feature type="transmembrane region" description="Helical" evidence="6">
    <location>
        <begin position="58"/>
        <end position="76"/>
    </location>
</feature>
<feature type="compositionally biased region" description="Acidic residues" evidence="7">
    <location>
        <begin position="473"/>
        <end position="482"/>
    </location>
</feature>
<evidence type="ECO:0000313" key="8">
    <source>
        <dbReference type="EMBL" id="KAF0326349.1"/>
    </source>
</evidence>
<gene>
    <name evidence="8" type="ORF">GQ607_006552</name>
</gene>
<organism evidence="8 9">
    <name type="scientific">Colletotrichum asianum</name>
    <dbReference type="NCBI Taxonomy" id="702518"/>
    <lineage>
        <taxon>Eukaryota</taxon>
        <taxon>Fungi</taxon>
        <taxon>Dikarya</taxon>
        <taxon>Ascomycota</taxon>
        <taxon>Pezizomycotina</taxon>
        <taxon>Sordariomycetes</taxon>
        <taxon>Hypocreomycetidae</taxon>
        <taxon>Glomerellales</taxon>
        <taxon>Glomerellaceae</taxon>
        <taxon>Colletotrichum</taxon>
        <taxon>Colletotrichum gloeosporioides species complex</taxon>
    </lineage>
</organism>
<comment type="subcellular location">
    <subcellularLocation>
        <location evidence="1 6">Membrane</location>
        <topology evidence="1 6">Multi-pass membrane protein</topology>
    </subcellularLocation>
</comment>
<reference evidence="8 9" key="1">
    <citation type="submission" date="2019-12" db="EMBL/GenBank/DDBJ databases">
        <title>A genome sequence resource for the geographically widespread anthracnose pathogen Colletotrichum asianum.</title>
        <authorList>
            <person name="Meng Y."/>
        </authorList>
    </citation>
    <scope>NUCLEOTIDE SEQUENCE [LARGE SCALE GENOMIC DNA]</scope>
    <source>
        <strain evidence="8 9">ICMP 18580</strain>
    </source>
</reference>
<evidence type="ECO:0000256" key="1">
    <source>
        <dbReference type="ARBA" id="ARBA00004141"/>
    </source>
</evidence>
<feature type="transmembrane region" description="Helical" evidence="6">
    <location>
        <begin position="318"/>
        <end position="339"/>
    </location>
</feature>
<dbReference type="GO" id="GO:0005313">
    <property type="term" value="F:L-glutamate transmembrane transporter activity"/>
    <property type="evidence" value="ECO:0007669"/>
    <property type="project" value="TreeGrafter"/>
</dbReference>